<reference evidence="1" key="2">
    <citation type="submission" date="2020-11" db="EMBL/GenBank/DDBJ databases">
        <authorList>
            <person name="McCartney M.A."/>
            <person name="Auch B."/>
            <person name="Kono T."/>
            <person name="Mallez S."/>
            <person name="Becker A."/>
            <person name="Gohl D.M."/>
            <person name="Silverstein K.A.T."/>
            <person name="Koren S."/>
            <person name="Bechman K.B."/>
            <person name="Herman A."/>
            <person name="Abrahante J.E."/>
            <person name="Garbe J."/>
        </authorList>
    </citation>
    <scope>NUCLEOTIDE SEQUENCE</scope>
    <source>
        <strain evidence="1">Duluth1</strain>
        <tissue evidence="1">Whole animal</tissue>
    </source>
</reference>
<protein>
    <submittedName>
        <fullName evidence="1">Uncharacterized protein</fullName>
    </submittedName>
</protein>
<name>A0A9D4DHA7_DREPO</name>
<keyword evidence="2" id="KW-1185">Reference proteome</keyword>
<dbReference type="Proteomes" id="UP000828390">
    <property type="component" value="Unassembled WGS sequence"/>
</dbReference>
<proteinExistence type="predicted"/>
<gene>
    <name evidence="1" type="ORF">DPMN_183566</name>
</gene>
<dbReference type="AlphaFoldDB" id="A0A9D4DHA7"/>
<comment type="caution">
    <text evidence="1">The sequence shown here is derived from an EMBL/GenBank/DDBJ whole genome shotgun (WGS) entry which is preliminary data.</text>
</comment>
<accession>A0A9D4DHA7</accession>
<dbReference type="EMBL" id="JAIWYP010000010">
    <property type="protein sequence ID" value="KAH3749076.1"/>
    <property type="molecule type" value="Genomic_DNA"/>
</dbReference>
<organism evidence="1 2">
    <name type="scientific">Dreissena polymorpha</name>
    <name type="common">Zebra mussel</name>
    <name type="synonym">Mytilus polymorpha</name>
    <dbReference type="NCBI Taxonomy" id="45954"/>
    <lineage>
        <taxon>Eukaryota</taxon>
        <taxon>Metazoa</taxon>
        <taxon>Spiralia</taxon>
        <taxon>Lophotrochozoa</taxon>
        <taxon>Mollusca</taxon>
        <taxon>Bivalvia</taxon>
        <taxon>Autobranchia</taxon>
        <taxon>Heteroconchia</taxon>
        <taxon>Euheterodonta</taxon>
        <taxon>Imparidentia</taxon>
        <taxon>Neoheterodontei</taxon>
        <taxon>Myida</taxon>
        <taxon>Dreissenoidea</taxon>
        <taxon>Dreissenidae</taxon>
        <taxon>Dreissena</taxon>
    </lineage>
</organism>
<sequence>MKEDVLLWLYIDFGNHAPHFVISFCIPSLSTCMIQRPKSPHTNDCPAAVTCESSGSRSSGSVKFARSGSSLVRGQGEELVLTAVSDVQLVCCGTHSALVNCKTSKY</sequence>
<reference evidence="1" key="1">
    <citation type="journal article" date="2019" name="bioRxiv">
        <title>The Genome of the Zebra Mussel, Dreissena polymorpha: A Resource for Invasive Species Research.</title>
        <authorList>
            <person name="McCartney M.A."/>
            <person name="Auch B."/>
            <person name="Kono T."/>
            <person name="Mallez S."/>
            <person name="Zhang Y."/>
            <person name="Obille A."/>
            <person name="Becker A."/>
            <person name="Abrahante J.E."/>
            <person name="Garbe J."/>
            <person name="Badalamenti J.P."/>
            <person name="Herman A."/>
            <person name="Mangelson H."/>
            <person name="Liachko I."/>
            <person name="Sullivan S."/>
            <person name="Sone E.D."/>
            <person name="Koren S."/>
            <person name="Silverstein K.A.T."/>
            <person name="Beckman K.B."/>
            <person name="Gohl D.M."/>
        </authorList>
    </citation>
    <scope>NUCLEOTIDE SEQUENCE</scope>
    <source>
        <strain evidence="1">Duluth1</strain>
        <tissue evidence="1">Whole animal</tissue>
    </source>
</reference>
<evidence type="ECO:0000313" key="1">
    <source>
        <dbReference type="EMBL" id="KAH3749076.1"/>
    </source>
</evidence>
<evidence type="ECO:0000313" key="2">
    <source>
        <dbReference type="Proteomes" id="UP000828390"/>
    </source>
</evidence>